<dbReference type="EMBL" id="JACRTG010000010">
    <property type="protein sequence ID" value="MBC8587322.1"/>
    <property type="molecule type" value="Genomic_DNA"/>
</dbReference>
<dbReference type="SUPFAM" id="SSF82607">
    <property type="entry name" value="YbaB-like"/>
    <property type="match status" value="1"/>
</dbReference>
<accession>A0A926IEF6</accession>
<keyword evidence="2 3" id="KW-0238">DNA-binding</keyword>
<evidence type="ECO:0000313" key="5">
    <source>
        <dbReference type="EMBL" id="MBC8587322.1"/>
    </source>
</evidence>
<dbReference type="Pfam" id="PF02575">
    <property type="entry name" value="YbaB_DNA_bd"/>
    <property type="match status" value="1"/>
</dbReference>
<evidence type="ECO:0000256" key="2">
    <source>
        <dbReference type="ARBA" id="ARBA00023125"/>
    </source>
</evidence>
<dbReference type="GO" id="GO:0043590">
    <property type="term" value="C:bacterial nucleoid"/>
    <property type="evidence" value="ECO:0007669"/>
    <property type="project" value="UniProtKB-UniRule"/>
</dbReference>
<name>A0A926IEF6_9FIRM</name>
<dbReference type="PANTHER" id="PTHR33449">
    <property type="entry name" value="NUCLEOID-ASSOCIATED PROTEIN YBAB"/>
    <property type="match status" value="1"/>
</dbReference>
<evidence type="ECO:0000256" key="1">
    <source>
        <dbReference type="ARBA" id="ARBA00022490"/>
    </source>
</evidence>
<keyword evidence="1 3" id="KW-0963">Cytoplasm</keyword>
<dbReference type="FunFam" id="3.30.1310.10:FF:000002">
    <property type="entry name" value="Nucleoid-associated protein IKC_06587"/>
    <property type="match status" value="1"/>
</dbReference>
<organism evidence="5 6">
    <name type="scientific">Paratissierella segnis</name>
    <dbReference type="NCBI Taxonomy" id="2763679"/>
    <lineage>
        <taxon>Bacteria</taxon>
        <taxon>Bacillati</taxon>
        <taxon>Bacillota</taxon>
        <taxon>Tissierellia</taxon>
        <taxon>Tissierellales</taxon>
        <taxon>Tissierellaceae</taxon>
        <taxon>Paratissierella</taxon>
    </lineage>
</organism>
<dbReference type="RefSeq" id="WP_262428779.1">
    <property type="nucleotide sequence ID" value="NZ_JACRTG010000010.1"/>
</dbReference>
<gene>
    <name evidence="5" type="ORF">H8707_03585</name>
</gene>
<comment type="similarity">
    <text evidence="3">Belongs to the YbaB/EbfC family.</text>
</comment>
<dbReference type="Gene3D" id="3.30.1310.10">
    <property type="entry name" value="Nucleoid-associated protein YbaB-like domain"/>
    <property type="match status" value="1"/>
</dbReference>
<evidence type="ECO:0000256" key="3">
    <source>
        <dbReference type="HAMAP-Rule" id="MF_00274"/>
    </source>
</evidence>
<reference evidence="5" key="1">
    <citation type="submission" date="2020-08" db="EMBL/GenBank/DDBJ databases">
        <title>Genome public.</title>
        <authorList>
            <person name="Liu C."/>
            <person name="Sun Q."/>
        </authorList>
    </citation>
    <scope>NUCLEOTIDE SEQUENCE</scope>
    <source>
        <strain evidence="5">BX21</strain>
    </source>
</reference>
<comment type="subunit">
    <text evidence="3">Homodimer.</text>
</comment>
<dbReference type="PIRSF" id="PIRSF004555">
    <property type="entry name" value="UCP004555"/>
    <property type="match status" value="1"/>
</dbReference>
<evidence type="ECO:0000256" key="4">
    <source>
        <dbReference type="SAM" id="MobiDB-lite"/>
    </source>
</evidence>
<dbReference type="GO" id="GO:0003677">
    <property type="term" value="F:DNA binding"/>
    <property type="evidence" value="ECO:0007669"/>
    <property type="project" value="UniProtKB-UniRule"/>
</dbReference>
<dbReference type="PANTHER" id="PTHR33449:SF1">
    <property type="entry name" value="NUCLEOID-ASSOCIATED PROTEIN YBAB"/>
    <property type="match status" value="1"/>
</dbReference>
<comment type="subcellular location">
    <subcellularLocation>
        <location evidence="3">Cytoplasm</location>
        <location evidence="3">Nucleoid</location>
    </subcellularLocation>
</comment>
<dbReference type="Proteomes" id="UP000601171">
    <property type="component" value="Unassembled WGS sequence"/>
</dbReference>
<feature type="region of interest" description="Disordered" evidence="4">
    <location>
        <begin position="21"/>
        <end position="49"/>
    </location>
</feature>
<dbReference type="InterPro" id="IPR036894">
    <property type="entry name" value="YbaB-like_sf"/>
</dbReference>
<dbReference type="AlphaFoldDB" id="A0A926IEF6"/>
<comment type="caution">
    <text evidence="5">The sequence shown here is derived from an EMBL/GenBank/DDBJ whole genome shotgun (WGS) entry which is preliminary data.</text>
</comment>
<dbReference type="NCBIfam" id="TIGR00103">
    <property type="entry name" value="DNA_YbaB_EbfC"/>
    <property type="match status" value="1"/>
</dbReference>
<dbReference type="InterPro" id="IPR004401">
    <property type="entry name" value="YbaB/EbfC"/>
</dbReference>
<sequence length="113" mass="12412">MAKGKFPGMGGGNMNNMMKQMQKMQKQMEDMQAELEVKEVETSSGGGAVKVTANGKKEILNISIDESVVDKEDIEMLQDLILVAVNDALNKAEEMMTNEMKKITGGLNIPNLY</sequence>
<proteinExistence type="inferred from homology"/>
<comment type="function">
    <text evidence="3">Binds to DNA and alters its conformation. May be involved in regulation of gene expression, nucleoid organization and DNA protection.</text>
</comment>
<dbReference type="HAMAP" id="MF_00274">
    <property type="entry name" value="DNA_YbaB_EbfC"/>
    <property type="match status" value="1"/>
</dbReference>
<keyword evidence="6" id="KW-1185">Reference proteome</keyword>
<evidence type="ECO:0000313" key="6">
    <source>
        <dbReference type="Proteomes" id="UP000601171"/>
    </source>
</evidence>
<protein>
    <recommendedName>
        <fullName evidence="3">Nucleoid-associated protein H8707_03585</fullName>
    </recommendedName>
</protein>
<dbReference type="GO" id="GO:0005829">
    <property type="term" value="C:cytosol"/>
    <property type="evidence" value="ECO:0007669"/>
    <property type="project" value="TreeGrafter"/>
</dbReference>